<keyword evidence="5" id="KW-0813">Transport</keyword>
<evidence type="ECO:0000256" key="3">
    <source>
        <dbReference type="ARBA" id="ARBA00022989"/>
    </source>
</evidence>
<dbReference type="SUPFAM" id="SSF161098">
    <property type="entry name" value="MetI-like"/>
    <property type="match status" value="1"/>
</dbReference>
<feature type="transmembrane region" description="Helical" evidence="5">
    <location>
        <begin position="179"/>
        <end position="208"/>
    </location>
</feature>
<reference evidence="7 8" key="1">
    <citation type="journal article" date="2015" name="Stand. Genomic Sci.">
        <title>Genomic Encyclopedia of Bacterial and Archaeal Type Strains, Phase III: the genomes of soil and plant-associated and newly described type strains.</title>
        <authorList>
            <person name="Whitman W.B."/>
            <person name="Woyke T."/>
            <person name="Klenk H.P."/>
            <person name="Zhou Y."/>
            <person name="Lilburn T.G."/>
            <person name="Beck B.J."/>
            <person name="De Vos P."/>
            <person name="Vandamme P."/>
            <person name="Eisen J.A."/>
            <person name="Garrity G."/>
            <person name="Hugenholtz P."/>
            <person name="Kyrpides N.C."/>
        </authorList>
    </citation>
    <scope>NUCLEOTIDE SEQUENCE [LARGE SCALE GENOMIC DNA]</scope>
    <source>
        <strain evidence="7 8">VKM Ac-2540</strain>
    </source>
</reference>
<dbReference type="GO" id="GO:0055085">
    <property type="term" value="P:transmembrane transport"/>
    <property type="evidence" value="ECO:0007669"/>
    <property type="project" value="InterPro"/>
</dbReference>
<evidence type="ECO:0000256" key="1">
    <source>
        <dbReference type="ARBA" id="ARBA00004141"/>
    </source>
</evidence>
<gene>
    <name evidence="7" type="ORF">EV645_6095</name>
</gene>
<comment type="similarity">
    <text evidence="5">Belongs to the binding-protein-dependent transport system permease family.</text>
</comment>
<protein>
    <submittedName>
        <fullName evidence="7">Peptide/nickel transport system permease protein</fullName>
    </submittedName>
</protein>
<dbReference type="InterPro" id="IPR000515">
    <property type="entry name" value="MetI-like"/>
</dbReference>
<accession>A0A4Q7WMD4</accession>
<dbReference type="Proteomes" id="UP000292027">
    <property type="component" value="Unassembled WGS sequence"/>
</dbReference>
<keyword evidence="3 5" id="KW-1133">Transmembrane helix</keyword>
<evidence type="ECO:0000313" key="8">
    <source>
        <dbReference type="Proteomes" id="UP000292027"/>
    </source>
</evidence>
<sequence>MRYLARRFAFYLITAWAALTLNFLIPRLMPGDPAQALLSRFRGRLDPRATEALTAMFGLNDESMWSQYRTYLADLSKGDFGLSFTFFPTPVSTVIMDSLWWTIVLVGIATVVSFVIGTLLGIIAGWKRGSRWDHLLPVTTFFSSIPYFWFGLIVLFVLSGELRLFPLSGGYSSWLSVDFSWAFLSSAFKHAILPGLTIVIASIAGWLIPMRNMMVTTMSDDYVVLAEAKGLSPRRVMLNYAARNAILPSVATFTMSLGFVVGGAVLTEIVFGYPGIGNNLYQAVINEDFPLMQGIFLIITFVVLLANFLADLVYVWLDPRTRVEA</sequence>
<evidence type="ECO:0000313" key="7">
    <source>
        <dbReference type="EMBL" id="RZU10938.1"/>
    </source>
</evidence>
<dbReference type="OrthoDB" id="147688at2"/>
<keyword evidence="4 5" id="KW-0472">Membrane</keyword>
<dbReference type="GO" id="GO:0005886">
    <property type="term" value="C:plasma membrane"/>
    <property type="evidence" value="ECO:0007669"/>
    <property type="project" value="UniProtKB-SubCell"/>
</dbReference>
<dbReference type="PROSITE" id="PS50928">
    <property type="entry name" value="ABC_TM1"/>
    <property type="match status" value="1"/>
</dbReference>
<organism evidence="7 8">
    <name type="scientific">Kribbella rubisoli</name>
    <dbReference type="NCBI Taxonomy" id="3075929"/>
    <lineage>
        <taxon>Bacteria</taxon>
        <taxon>Bacillati</taxon>
        <taxon>Actinomycetota</taxon>
        <taxon>Actinomycetes</taxon>
        <taxon>Propionibacteriales</taxon>
        <taxon>Kribbellaceae</taxon>
        <taxon>Kribbella</taxon>
    </lineage>
</organism>
<evidence type="ECO:0000256" key="4">
    <source>
        <dbReference type="ARBA" id="ARBA00023136"/>
    </source>
</evidence>
<dbReference type="PANTHER" id="PTHR43376:SF1">
    <property type="entry name" value="OLIGOPEPTIDE TRANSPORT SYSTEM PERMEASE PROTEIN"/>
    <property type="match status" value="1"/>
</dbReference>
<feature type="transmembrane region" description="Helical" evidence="5">
    <location>
        <begin position="291"/>
        <end position="317"/>
    </location>
</feature>
<dbReference type="Pfam" id="PF00528">
    <property type="entry name" value="BPD_transp_1"/>
    <property type="match status" value="1"/>
</dbReference>
<name>A0A4Q7WMD4_9ACTN</name>
<evidence type="ECO:0000259" key="6">
    <source>
        <dbReference type="PROSITE" id="PS50928"/>
    </source>
</evidence>
<feature type="transmembrane region" description="Helical" evidence="5">
    <location>
        <begin position="135"/>
        <end position="159"/>
    </location>
</feature>
<dbReference type="AlphaFoldDB" id="A0A4Q7WMD4"/>
<keyword evidence="2 5" id="KW-0812">Transmembrane</keyword>
<feature type="transmembrane region" description="Helical" evidence="5">
    <location>
        <begin position="9"/>
        <end position="29"/>
    </location>
</feature>
<feature type="domain" description="ABC transmembrane type-1" evidence="6">
    <location>
        <begin position="99"/>
        <end position="310"/>
    </location>
</feature>
<keyword evidence="8" id="KW-1185">Reference proteome</keyword>
<evidence type="ECO:0000256" key="2">
    <source>
        <dbReference type="ARBA" id="ARBA00022692"/>
    </source>
</evidence>
<dbReference type="PANTHER" id="PTHR43376">
    <property type="entry name" value="OLIGOPEPTIDE TRANSPORT SYSTEM PERMEASE PROTEIN"/>
    <property type="match status" value="1"/>
</dbReference>
<feature type="transmembrane region" description="Helical" evidence="5">
    <location>
        <begin position="245"/>
        <end position="271"/>
    </location>
</feature>
<dbReference type="EMBL" id="SHKR01000015">
    <property type="protein sequence ID" value="RZU10938.1"/>
    <property type="molecule type" value="Genomic_DNA"/>
</dbReference>
<evidence type="ECO:0000256" key="5">
    <source>
        <dbReference type="RuleBase" id="RU363032"/>
    </source>
</evidence>
<comment type="subcellular location">
    <subcellularLocation>
        <location evidence="5">Cell membrane</location>
        <topology evidence="5">Multi-pass membrane protein</topology>
    </subcellularLocation>
    <subcellularLocation>
        <location evidence="1">Membrane</location>
        <topology evidence="1">Multi-pass membrane protein</topology>
    </subcellularLocation>
</comment>
<dbReference type="InterPro" id="IPR035906">
    <property type="entry name" value="MetI-like_sf"/>
</dbReference>
<proteinExistence type="inferred from homology"/>
<feature type="transmembrane region" description="Helical" evidence="5">
    <location>
        <begin position="99"/>
        <end position="123"/>
    </location>
</feature>
<dbReference type="CDD" id="cd06261">
    <property type="entry name" value="TM_PBP2"/>
    <property type="match status" value="1"/>
</dbReference>
<dbReference type="Gene3D" id="1.10.3720.10">
    <property type="entry name" value="MetI-like"/>
    <property type="match status" value="1"/>
</dbReference>
<comment type="caution">
    <text evidence="7">The sequence shown here is derived from an EMBL/GenBank/DDBJ whole genome shotgun (WGS) entry which is preliminary data.</text>
</comment>
<dbReference type="RefSeq" id="WP_130447444.1">
    <property type="nucleotide sequence ID" value="NZ_SHKR01000015.1"/>
</dbReference>